<comment type="catalytic activity">
    <reaction evidence="1">
        <text>ATP + protein L-histidine = ADP + protein N-phospho-L-histidine.</text>
        <dbReference type="EC" id="2.7.13.3"/>
    </reaction>
</comment>
<dbReference type="InterPro" id="IPR001610">
    <property type="entry name" value="PAC"/>
</dbReference>
<dbReference type="CDD" id="cd00130">
    <property type="entry name" value="PAS"/>
    <property type="match status" value="2"/>
</dbReference>
<organism evidence="8 9">
    <name type="scientific">Bradyrhizobium frederickii</name>
    <dbReference type="NCBI Taxonomy" id="2560054"/>
    <lineage>
        <taxon>Bacteria</taxon>
        <taxon>Pseudomonadati</taxon>
        <taxon>Pseudomonadota</taxon>
        <taxon>Alphaproteobacteria</taxon>
        <taxon>Hyphomicrobiales</taxon>
        <taxon>Nitrobacteraceae</taxon>
        <taxon>Bradyrhizobium</taxon>
    </lineage>
</organism>
<comment type="caution">
    <text evidence="8">The sequence shown here is derived from an EMBL/GenBank/DDBJ whole genome shotgun (WGS) entry which is preliminary data.</text>
</comment>
<keyword evidence="3" id="KW-0597">Phosphoprotein</keyword>
<proteinExistence type="predicted"/>
<dbReference type="NCBIfam" id="TIGR00229">
    <property type="entry name" value="sensory_box"/>
    <property type="match status" value="1"/>
</dbReference>
<accession>A0A4Y9KZE1</accession>
<dbReference type="Pfam" id="PF08447">
    <property type="entry name" value="PAS_3"/>
    <property type="match status" value="2"/>
</dbReference>
<feature type="domain" description="PAC" evidence="6">
    <location>
        <begin position="83"/>
        <end position="135"/>
    </location>
</feature>
<evidence type="ECO:0000313" key="8">
    <source>
        <dbReference type="EMBL" id="TFV36680.1"/>
    </source>
</evidence>
<dbReference type="EC" id="2.7.13.3" evidence="2"/>
<dbReference type="OrthoDB" id="3782725at2"/>
<dbReference type="GO" id="GO:0004673">
    <property type="term" value="F:protein histidine kinase activity"/>
    <property type="evidence" value="ECO:0007669"/>
    <property type="project" value="UniProtKB-EC"/>
</dbReference>
<dbReference type="Gene3D" id="3.30.450.20">
    <property type="entry name" value="PAS domain"/>
    <property type="match status" value="2"/>
</dbReference>
<evidence type="ECO:0000256" key="5">
    <source>
        <dbReference type="ARBA" id="ARBA00022777"/>
    </source>
</evidence>
<dbReference type="InterPro" id="IPR000700">
    <property type="entry name" value="PAS-assoc_C"/>
</dbReference>
<evidence type="ECO:0000256" key="4">
    <source>
        <dbReference type="ARBA" id="ARBA00022679"/>
    </source>
</evidence>
<dbReference type="CDD" id="cd00093">
    <property type="entry name" value="HTH_XRE"/>
    <property type="match status" value="1"/>
</dbReference>
<evidence type="ECO:0000259" key="6">
    <source>
        <dbReference type="PROSITE" id="PS50113"/>
    </source>
</evidence>
<dbReference type="Gene3D" id="1.10.260.40">
    <property type="entry name" value="lambda repressor-like DNA-binding domains"/>
    <property type="match status" value="1"/>
</dbReference>
<dbReference type="Proteomes" id="UP000298225">
    <property type="component" value="Unassembled WGS sequence"/>
</dbReference>
<dbReference type="InterPro" id="IPR052162">
    <property type="entry name" value="Sensor_kinase/Photoreceptor"/>
</dbReference>
<evidence type="ECO:0000313" key="9">
    <source>
        <dbReference type="Proteomes" id="UP000298225"/>
    </source>
</evidence>
<dbReference type="InterPro" id="IPR000014">
    <property type="entry name" value="PAS"/>
</dbReference>
<dbReference type="SUPFAM" id="SSF55785">
    <property type="entry name" value="PYP-like sensor domain (PAS domain)"/>
    <property type="match status" value="2"/>
</dbReference>
<dbReference type="SUPFAM" id="SSF47413">
    <property type="entry name" value="lambda repressor-like DNA-binding domains"/>
    <property type="match status" value="1"/>
</dbReference>
<dbReference type="InterPro" id="IPR013655">
    <property type="entry name" value="PAS_fold_3"/>
</dbReference>
<reference evidence="8 9" key="1">
    <citation type="submission" date="2019-03" db="EMBL/GenBank/DDBJ databases">
        <title>Bradyrhizobium strains diversity isolated from Chamaecrista fasciculata.</title>
        <authorList>
            <person name="Urquiaga M.C.O."/>
            <person name="Hungria M."/>
            <person name="Delamuta J.R.M."/>
        </authorList>
    </citation>
    <scope>NUCLEOTIDE SEQUENCE [LARGE SCALE GENOMIC DNA]</scope>
    <source>
        <strain evidence="8 9">CNPSo 3424</strain>
    </source>
</reference>
<evidence type="ECO:0000256" key="2">
    <source>
        <dbReference type="ARBA" id="ARBA00012438"/>
    </source>
</evidence>
<dbReference type="PANTHER" id="PTHR43304">
    <property type="entry name" value="PHYTOCHROME-LIKE PROTEIN CPH1"/>
    <property type="match status" value="1"/>
</dbReference>
<dbReference type="PROSITE" id="PS50113">
    <property type="entry name" value="PAC"/>
    <property type="match status" value="1"/>
</dbReference>
<keyword evidence="5" id="KW-0418">Kinase</keyword>
<dbReference type="RefSeq" id="WP_135170238.1">
    <property type="nucleotide sequence ID" value="NZ_SPQU01000010.1"/>
</dbReference>
<dbReference type="SMART" id="SM00086">
    <property type="entry name" value="PAC"/>
    <property type="match status" value="2"/>
</dbReference>
<dbReference type="InterPro" id="IPR001387">
    <property type="entry name" value="Cro/C1-type_HTH"/>
</dbReference>
<sequence length="333" mass="36933">MLGLLKGGTEETFGIIERELRCGFWSWDLRSNEMQWSRGYYDLLGIEPGKVIPSFTAILQVTHPEDRGAQAEVERIVRKASTIRRKFRVIRRGGNVAWIYCQIIVFVDDEGNSEKALGVCTDVTVQEDQLSRLRVADERYRALVKATGAVVWVAKSDGRLHEVINCEHGAEVQAAVLNSGWLQLIHPDDRDDTIKVREAASREKRGYDVVHRIRHADGSFKWKRSTGQPVLDGAGNVKEWLGISVDLEPDTAGSAGDSITGAQVRAARGLLRWSVMDLAHAAGISRATIRRIEELDAAPNHNDPALSSIEATLSKAGVEFFFPKTGKPGVRPR</sequence>
<name>A0A4Y9KZE1_9BRAD</name>
<dbReference type="InterPro" id="IPR010982">
    <property type="entry name" value="Lambda_DNA-bd_dom_sf"/>
</dbReference>
<dbReference type="GO" id="GO:0003677">
    <property type="term" value="F:DNA binding"/>
    <property type="evidence" value="ECO:0007669"/>
    <property type="project" value="InterPro"/>
</dbReference>
<protein>
    <recommendedName>
        <fullName evidence="2">histidine kinase</fullName>
        <ecNumber evidence="2">2.7.13.3</ecNumber>
    </recommendedName>
</protein>
<dbReference type="InterPro" id="IPR035965">
    <property type="entry name" value="PAS-like_dom_sf"/>
</dbReference>
<gene>
    <name evidence="8" type="ORF">E4K66_21955</name>
</gene>
<dbReference type="AlphaFoldDB" id="A0A4Y9KZE1"/>
<dbReference type="PANTHER" id="PTHR43304:SF1">
    <property type="entry name" value="PAC DOMAIN-CONTAINING PROTEIN"/>
    <property type="match status" value="1"/>
</dbReference>
<evidence type="ECO:0000256" key="1">
    <source>
        <dbReference type="ARBA" id="ARBA00000085"/>
    </source>
</evidence>
<dbReference type="EMBL" id="SPQU01000010">
    <property type="protein sequence ID" value="TFV36680.1"/>
    <property type="molecule type" value="Genomic_DNA"/>
</dbReference>
<keyword evidence="4" id="KW-0808">Transferase</keyword>
<evidence type="ECO:0000259" key="7">
    <source>
        <dbReference type="PROSITE" id="PS50943"/>
    </source>
</evidence>
<keyword evidence="9" id="KW-1185">Reference proteome</keyword>
<feature type="domain" description="HTH cro/C1-type" evidence="7">
    <location>
        <begin position="264"/>
        <end position="293"/>
    </location>
</feature>
<evidence type="ECO:0000256" key="3">
    <source>
        <dbReference type="ARBA" id="ARBA00022553"/>
    </source>
</evidence>
<dbReference type="PROSITE" id="PS50943">
    <property type="entry name" value="HTH_CROC1"/>
    <property type="match status" value="1"/>
</dbReference>